<proteinExistence type="predicted"/>
<dbReference type="EMBL" id="AYLO01000036">
    <property type="protein sequence ID" value="ESS73047.1"/>
    <property type="molecule type" value="Genomic_DNA"/>
</dbReference>
<sequence>MKETLSDVTKRKLAEAELRILATAIEVKEDDAS</sequence>
<gene>
    <name evidence="1" type="ORF">MGMO_37c00080</name>
</gene>
<dbReference type="STRING" id="1116472.MGMO_37c00080"/>
<evidence type="ECO:0000313" key="1">
    <source>
        <dbReference type="EMBL" id="ESS73047.1"/>
    </source>
</evidence>
<accession>V5C3P0</accession>
<dbReference type="AlphaFoldDB" id="V5C3P0"/>
<name>V5C3P0_9GAMM</name>
<organism evidence="1 2">
    <name type="scientific">Methyloglobulus morosus KoM1</name>
    <dbReference type="NCBI Taxonomy" id="1116472"/>
    <lineage>
        <taxon>Bacteria</taxon>
        <taxon>Pseudomonadati</taxon>
        <taxon>Pseudomonadota</taxon>
        <taxon>Gammaproteobacteria</taxon>
        <taxon>Methylococcales</taxon>
        <taxon>Methylococcaceae</taxon>
        <taxon>Methyloglobulus</taxon>
    </lineage>
</organism>
<reference evidence="1 2" key="1">
    <citation type="journal article" date="2013" name="Genome Announc.">
        <title>Draft Genome Sequence of the Methanotrophic Gammaproteobacterium Methyloglobulus morosus DSM 22980 Strain KoM1.</title>
        <authorList>
            <person name="Poehlein A."/>
            <person name="Deutzmann J.S."/>
            <person name="Daniel R."/>
            <person name="Simeonova D.D."/>
        </authorList>
    </citation>
    <scope>NUCLEOTIDE SEQUENCE [LARGE SCALE GENOMIC DNA]</scope>
    <source>
        <strain evidence="1 2">KoM1</strain>
    </source>
</reference>
<evidence type="ECO:0000313" key="2">
    <source>
        <dbReference type="Proteomes" id="UP000017842"/>
    </source>
</evidence>
<keyword evidence="2" id="KW-1185">Reference proteome</keyword>
<dbReference type="Proteomes" id="UP000017842">
    <property type="component" value="Unassembled WGS sequence"/>
</dbReference>
<protein>
    <submittedName>
        <fullName evidence="1">Uncharacterized protein</fullName>
    </submittedName>
</protein>
<comment type="caution">
    <text evidence="1">The sequence shown here is derived from an EMBL/GenBank/DDBJ whole genome shotgun (WGS) entry which is preliminary data.</text>
</comment>